<feature type="compositionally biased region" description="Polar residues" evidence="1">
    <location>
        <begin position="357"/>
        <end position="372"/>
    </location>
</feature>
<evidence type="ECO:0000313" key="5">
    <source>
        <dbReference type="Proteomes" id="UP001265746"/>
    </source>
</evidence>
<feature type="transmembrane region" description="Helical" evidence="2">
    <location>
        <begin position="222"/>
        <end position="244"/>
    </location>
</feature>
<feature type="compositionally biased region" description="Polar residues" evidence="1">
    <location>
        <begin position="391"/>
        <end position="403"/>
    </location>
</feature>
<organism evidence="4 5">
    <name type="scientific">Phomopsis amygdali</name>
    <name type="common">Fusicoccum amygdali</name>
    <dbReference type="NCBI Taxonomy" id="1214568"/>
    <lineage>
        <taxon>Eukaryota</taxon>
        <taxon>Fungi</taxon>
        <taxon>Dikarya</taxon>
        <taxon>Ascomycota</taxon>
        <taxon>Pezizomycotina</taxon>
        <taxon>Sordariomycetes</taxon>
        <taxon>Sordariomycetidae</taxon>
        <taxon>Diaporthales</taxon>
        <taxon>Diaporthaceae</taxon>
        <taxon>Diaporthe</taxon>
    </lineage>
</organism>
<feature type="chain" id="PRO_5042242683" evidence="3">
    <location>
        <begin position="21"/>
        <end position="525"/>
    </location>
</feature>
<dbReference type="Proteomes" id="UP001265746">
    <property type="component" value="Unassembled WGS sequence"/>
</dbReference>
<evidence type="ECO:0000256" key="1">
    <source>
        <dbReference type="SAM" id="MobiDB-lite"/>
    </source>
</evidence>
<keyword evidence="5" id="KW-1185">Reference proteome</keyword>
<keyword evidence="2" id="KW-1133">Transmembrane helix</keyword>
<evidence type="ECO:0000256" key="2">
    <source>
        <dbReference type="SAM" id="Phobius"/>
    </source>
</evidence>
<keyword evidence="2" id="KW-0472">Membrane</keyword>
<feature type="region of interest" description="Disordered" evidence="1">
    <location>
        <begin position="350"/>
        <end position="525"/>
    </location>
</feature>
<reference evidence="4" key="1">
    <citation type="submission" date="2023-06" db="EMBL/GenBank/DDBJ databases">
        <authorList>
            <person name="Noh H."/>
        </authorList>
    </citation>
    <scope>NUCLEOTIDE SEQUENCE</scope>
    <source>
        <strain evidence="4">DUCC20226</strain>
    </source>
</reference>
<name>A0AAD9W2I8_PHOAM</name>
<feature type="compositionally biased region" description="Gly residues" evidence="1">
    <location>
        <begin position="271"/>
        <end position="283"/>
    </location>
</feature>
<proteinExistence type="predicted"/>
<keyword evidence="3" id="KW-0732">Signal</keyword>
<feature type="signal peptide" evidence="3">
    <location>
        <begin position="1"/>
        <end position="20"/>
    </location>
</feature>
<dbReference type="EMBL" id="JAUJFL010000005">
    <property type="protein sequence ID" value="KAK2602212.1"/>
    <property type="molecule type" value="Genomic_DNA"/>
</dbReference>
<gene>
    <name evidence="4" type="ORF">N8I77_008762</name>
</gene>
<evidence type="ECO:0000256" key="3">
    <source>
        <dbReference type="SAM" id="SignalP"/>
    </source>
</evidence>
<sequence length="525" mass="55075">MRPTPARLAVSVALANSATAILVTPDSPCDDQCGNVLSATTGSDIECDQNLYGSAAGTVFRNCLNCELGSSYYSSELNQTDLQWMLYNARFAVSYCVFGDPGNKNAGSSPCLTSRACGNLKGALEYNNFSTNVGQYDYCAKWDFSELTNGCENCLRASDDDYLANMVAVLQIGCSQKPVAGATLSVEGGIFSTTLLNETTPTPEASWTGDGDSGPLSLGAKVGIAIGGLCLALVIAGFCIVCNGRRRRRAYLRKLQMRQKDAGWPHPAAMSGGGGGGGGGGESTGVVHRGPDMNETPLSQKPLRGWDDSPLSATASDPSYGRYFSPYSSQYNSPVSAAGTPAIMAQHWPQSFHDGMSPQSYHDNLSPQSYHGNLSPHDFHDHRGHAFAAHSQGQGYPSSSQEKAMQDQHDAAAAAAGPSERQPIHIGVALGGDEPSLRTEPSNPSFRGQGKGGAAEEYELHEVSSAGGSSAGGAGNTAAIGHSDSFKNRLERGNVAPVLQHPGYGRYSPDKFPPPPPPTHGTQDG</sequence>
<protein>
    <submittedName>
        <fullName evidence="4">Uncharacterized protein</fullName>
    </submittedName>
</protein>
<keyword evidence="2" id="KW-0812">Transmembrane</keyword>
<comment type="caution">
    <text evidence="4">The sequence shown here is derived from an EMBL/GenBank/DDBJ whole genome shotgun (WGS) entry which is preliminary data.</text>
</comment>
<evidence type="ECO:0000313" key="4">
    <source>
        <dbReference type="EMBL" id="KAK2602212.1"/>
    </source>
</evidence>
<feature type="region of interest" description="Disordered" evidence="1">
    <location>
        <begin position="262"/>
        <end position="312"/>
    </location>
</feature>
<dbReference type="AlphaFoldDB" id="A0AAD9W2I8"/>
<accession>A0AAD9W2I8</accession>